<sequence length="36" mass="4417">MYYKLDFKKVEYMEITGLKKDIELLDTRLGKTQEYL</sequence>
<organism evidence="2">
    <name type="scientific">Atelocyanobacterium thalassa (isolate ALOHA)</name>
    <dbReference type="NCBI Taxonomy" id="1453429"/>
    <lineage>
        <taxon>Bacteria</taxon>
        <taxon>Bacillati</taxon>
        <taxon>Cyanobacteriota</taxon>
        <taxon>Cyanophyceae</taxon>
        <taxon>Oscillatoriophycideae</taxon>
        <taxon>Chroococcales</taxon>
        <taxon>Aphanothecaceae</taxon>
        <taxon>Candidatus Atelocyanobacterium</taxon>
        <taxon>Candidatus Atelocyanobacterium thalassae</taxon>
    </lineage>
</organism>
<keyword evidence="2" id="KW-1185">Reference proteome</keyword>
<proteinExistence type="predicted"/>
<dbReference type="AlphaFoldDB" id="D3EQ43"/>
<gene>
    <name evidence="1" type="ordered locus">UCYN_09090</name>
</gene>
<evidence type="ECO:0000313" key="1">
    <source>
        <dbReference type="EMBL" id="ADB95593.1"/>
    </source>
</evidence>
<reference evidence="1 2" key="1">
    <citation type="journal article" date="2010" name="Nature">
        <title>Metabolic streamlining in an open-ocean nitrogen-fixing cyanobacterium.</title>
        <authorList>
            <person name="Tripp H.J."/>
            <person name="Bench S.R."/>
            <person name="Turk K.A."/>
            <person name="Foster R.A."/>
            <person name="Desany B.A."/>
            <person name="Niazi F."/>
            <person name="Affourtit J.P."/>
            <person name="Zehr J.P."/>
        </authorList>
    </citation>
    <scope>NUCLEOTIDE SEQUENCE [LARGE SCALE GENOMIC DNA]</scope>
    <source>
        <strain evidence="2">ALOHA</strain>
    </source>
</reference>
<dbReference type="KEGG" id="cyu:UCYN_09090"/>
<dbReference type="STRING" id="1453429.UCYN_09090"/>
<dbReference type="HOGENOM" id="CLU_3355172_0_0_3"/>
<name>D3EQ43_ATETH</name>
<dbReference type="EMBL" id="CP001842">
    <property type="protein sequence ID" value="ADB95593.1"/>
    <property type="molecule type" value="Genomic_DNA"/>
</dbReference>
<dbReference type="Proteomes" id="UP000001405">
    <property type="component" value="Chromosome"/>
</dbReference>
<accession>D3EQ43</accession>
<evidence type="ECO:0000313" key="2">
    <source>
        <dbReference type="Proteomes" id="UP000001405"/>
    </source>
</evidence>
<protein>
    <submittedName>
        <fullName evidence="1">Uncharacterized protein</fullName>
    </submittedName>
</protein>